<organism evidence="2 3">
    <name type="scientific">Streptomyces longisporus</name>
    <dbReference type="NCBI Taxonomy" id="1948"/>
    <lineage>
        <taxon>Bacteria</taxon>
        <taxon>Bacillati</taxon>
        <taxon>Actinomycetota</taxon>
        <taxon>Actinomycetes</taxon>
        <taxon>Kitasatosporales</taxon>
        <taxon>Streptomycetaceae</taxon>
        <taxon>Streptomyces</taxon>
    </lineage>
</organism>
<dbReference type="Proteomes" id="UP001501777">
    <property type="component" value="Unassembled WGS sequence"/>
</dbReference>
<gene>
    <name evidence="2" type="ORF">GCM10010276_47710</name>
</gene>
<feature type="region of interest" description="Disordered" evidence="1">
    <location>
        <begin position="1"/>
        <end position="53"/>
    </location>
</feature>
<evidence type="ECO:0000256" key="1">
    <source>
        <dbReference type="SAM" id="MobiDB-lite"/>
    </source>
</evidence>
<comment type="caution">
    <text evidence="2">The sequence shown here is derived from an EMBL/GenBank/DDBJ whole genome shotgun (WGS) entry which is preliminary data.</text>
</comment>
<feature type="compositionally biased region" description="Polar residues" evidence="1">
    <location>
        <begin position="17"/>
        <end position="32"/>
    </location>
</feature>
<keyword evidence="3" id="KW-1185">Reference proteome</keyword>
<name>A0ABN3MDE7_STRLO</name>
<dbReference type="EMBL" id="BAAASG010000011">
    <property type="protein sequence ID" value="GAA2500136.1"/>
    <property type="molecule type" value="Genomic_DNA"/>
</dbReference>
<evidence type="ECO:0000313" key="3">
    <source>
        <dbReference type="Proteomes" id="UP001501777"/>
    </source>
</evidence>
<proteinExistence type="predicted"/>
<accession>A0ABN3MDE7</accession>
<evidence type="ECO:0000313" key="2">
    <source>
        <dbReference type="EMBL" id="GAA2500136.1"/>
    </source>
</evidence>
<feature type="compositionally biased region" description="Basic and acidic residues" evidence="1">
    <location>
        <begin position="1"/>
        <end position="12"/>
    </location>
</feature>
<protein>
    <submittedName>
        <fullName evidence="2">Uncharacterized protein</fullName>
    </submittedName>
</protein>
<reference evidence="2 3" key="1">
    <citation type="journal article" date="2019" name="Int. J. Syst. Evol. Microbiol.">
        <title>The Global Catalogue of Microorganisms (GCM) 10K type strain sequencing project: providing services to taxonomists for standard genome sequencing and annotation.</title>
        <authorList>
            <consortium name="The Broad Institute Genomics Platform"/>
            <consortium name="The Broad Institute Genome Sequencing Center for Infectious Disease"/>
            <person name="Wu L."/>
            <person name="Ma J."/>
        </authorList>
    </citation>
    <scope>NUCLEOTIDE SEQUENCE [LARGE SCALE GENOMIC DNA]</scope>
    <source>
        <strain evidence="2 3">JCM 4395</strain>
    </source>
</reference>
<sequence length="53" mass="5931">MLAHGGLREGKPFGRTPETSRFQNGNEGTQLTYIKVSEHDQAPYPGMSHRFTP</sequence>